<sequence>MKLRLNSTNILFLYLCFFIPIRNLRTIERC</sequence>
<evidence type="ECO:0000313" key="1">
    <source>
        <dbReference type="EMBL" id="JAD26040.1"/>
    </source>
</evidence>
<proteinExistence type="predicted"/>
<accession>A0A0A8YKR9</accession>
<organism evidence="1">
    <name type="scientific">Arundo donax</name>
    <name type="common">Giant reed</name>
    <name type="synonym">Donax arundinaceus</name>
    <dbReference type="NCBI Taxonomy" id="35708"/>
    <lineage>
        <taxon>Eukaryota</taxon>
        <taxon>Viridiplantae</taxon>
        <taxon>Streptophyta</taxon>
        <taxon>Embryophyta</taxon>
        <taxon>Tracheophyta</taxon>
        <taxon>Spermatophyta</taxon>
        <taxon>Magnoliopsida</taxon>
        <taxon>Liliopsida</taxon>
        <taxon>Poales</taxon>
        <taxon>Poaceae</taxon>
        <taxon>PACMAD clade</taxon>
        <taxon>Arundinoideae</taxon>
        <taxon>Arundineae</taxon>
        <taxon>Arundo</taxon>
    </lineage>
</organism>
<dbReference type="EMBL" id="GBRH01271855">
    <property type="protein sequence ID" value="JAD26040.1"/>
    <property type="molecule type" value="Transcribed_RNA"/>
</dbReference>
<dbReference type="AlphaFoldDB" id="A0A0A8YKR9"/>
<reference evidence="1" key="1">
    <citation type="submission" date="2014-09" db="EMBL/GenBank/DDBJ databases">
        <authorList>
            <person name="Magalhaes I.L.F."/>
            <person name="Oliveira U."/>
            <person name="Santos F.R."/>
            <person name="Vidigal T.H.D.A."/>
            <person name="Brescovit A.D."/>
            <person name="Santos A.J."/>
        </authorList>
    </citation>
    <scope>NUCLEOTIDE SEQUENCE</scope>
    <source>
        <tissue evidence="1">Shoot tissue taken approximately 20 cm above the soil surface</tissue>
    </source>
</reference>
<protein>
    <submittedName>
        <fullName evidence="1">Uncharacterized protein</fullName>
    </submittedName>
</protein>
<name>A0A0A8YKR9_ARUDO</name>
<reference evidence="1" key="2">
    <citation type="journal article" date="2015" name="Data Brief">
        <title>Shoot transcriptome of the giant reed, Arundo donax.</title>
        <authorList>
            <person name="Barrero R.A."/>
            <person name="Guerrero F.D."/>
            <person name="Moolhuijzen P."/>
            <person name="Goolsby J.A."/>
            <person name="Tidwell J."/>
            <person name="Bellgard S.E."/>
            <person name="Bellgard M.I."/>
        </authorList>
    </citation>
    <scope>NUCLEOTIDE SEQUENCE</scope>
    <source>
        <tissue evidence="1">Shoot tissue taken approximately 20 cm above the soil surface</tissue>
    </source>
</reference>